<sequence>MWNDLNLTRPLQDICEYSYNSKKDAALIDSLPDLISILTSSAEILTTEHPIWEEVKIYRNLQTKYKRILHCDKCLQYLQRVSTCLRKMVLLDLSSVYLDMADKLIIEIQSKKDATYFLPSRQQLEFVLIRTQSAAKLICESLHYSRETFCYLIQRLKVGHLIINLMMATSVTARLNIVFRGLLVQIYSAYKKIYAWRQKLKQGGWEWSKPLELPEDLESWINLEDSEYVKPRHLPKEELDFLTTIFDKNLLSGKGDQNGYSEPVNEDSMILENADDHGELVERSEVEILEPPQSSIMENIETAQSTSSDEQQASSEKQQKFSKAQKVLLKRIKRAEDIKELKVIWENLDLSAQNLLLQAVTPVKIRLIDKMFLKARRKISVLKKSSVTESEKKSDRDNIINLTRLKFATFLGLLHQPKEKVKKNTAMVIKPVKTEEALIELYNTIYFKLQSAQKYDKCAKLKKIFKKRKAVMKILEESGEEKVIKKLILKTSKLFISDFL</sequence>
<dbReference type="GO" id="GO:0005634">
    <property type="term" value="C:nucleus"/>
    <property type="evidence" value="ECO:0007669"/>
    <property type="project" value="TreeGrafter"/>
</dbReference>
<dbReference type="EMBL" id="IAAA01017362">
    <property type="protein sequence ID" value="LAA03869.1"/>
    <property type="molecule type" value="mRNA"/>
</dbReference>
<organism evidence="2">
    <name type="scientific">Parasteatoda tepidariorum</name>
    <name type="common">Common house spider</name>
    <name type="synonym">Achaearanea tepidariorum</name>
    <dbReference type="NCBI Taxonomy" id="114398"/>
    <lineage>
        <taxon>Eukaryota</taxon>
        <taxon>Metazoa</taxon>
        <taxon>Ecdysozoa</taxon>
        <taxon>Arthropoda</taxon>
        <taxon>Chelicerata</taxon>
        <taxon>Arachnida</taxon>
        <taxon>Araneae</taxon>
        <taxon>Araneomorphae</taxon>
        <taxon>Entelegynae</taxon>
        <taxon>Araneoidea</taxon>
        <taxon>Theridiidae</taxon>
        <taxon>Parasteatoda</taxon>
    </lineage>
</organism>
<proteinExistence type="evidence at transcript level"/>
<name>A0A2L2Y6S3_PARTP</name>
<evidence type="ECO:0000259" key="1">
    <source>
        <dbReference type="Pfam" id="PF14780"/>
    </source>
</evidence>
<dbReference type="GO" id="GO:0045747">
    <property type="term" value="P:positive regulation of Notch signaling pathway"/>
    <property type="evidence" value="ECO:0007669"/>
    <property type="project" value="TreeGrafter"/>
</dbReference>
<dbReference type="InterPro" id="IPR052835">
    <property type="entry name" value="Nepro"/>
</dbReference>
<dbReference type="Pfam" id="PF14780">
    <property type="entry name" value="NEPRO_N"/>
    <property type="match status" value="1"/>
</dbReference>
<dbReference type="AlphaFoldDB" id="A0A2L2Y6S3"/>
<feature type="domain" description="Nucleolus and neural progenitor protein-like N-terminal" evidence="1">
    <location>
        <begin position="2"/>
        <end position="194"/>
    </location>
</feature>
<protein>
    <recommendedName>
        <fullName evidence="1">Nucleolus and neural progenitor protein-like N-terminal domain-containing protein</fullName>
    </recommendedName>
</protein>
<dbReference type="InterPro" id="IPR027951">
    <property type="entry name" value="Nepro_N"/>
</dbReference>
<dbReference type="OrthoDB" id="9899341at2759"/>
<evidence type="ECO:0000313" key="2">
    <source>
        <dbReference type="EMBL" id="LAA03869.1"/>
    </source>
</evidence>
<dbReference type="PANTHER" id="PTHR34761">
    <property type="entry name" value="NUCLEOLUS AND NEURAL PROGENITOR PROTEIN"/>
    <property type="match status" value="1"/>
</dbReference>
<reference evidence="2" key="1">
    <citation type="journal article" date="2016" name="Mol. Ecol. Resour.">
        <title>Evaluation of the impact of RNA preservation methods of spiders for de novo transcriptome assembly.</title>
        <authorList>
            <person name="Kono N."/>
            <person name="Nakamura H."/>
            <person name="Ito Y."/>
            <person name="Tomita M."/>
            <person name="Arakawa K."/>
        </authorList>
    </citation>
    <scope>NUCLEOTIDE SEQUENCE</scope>
    <source>
        <tissue evidence="2">Whole body</tissue>
    </source>
</reference>
<dbReference type="PANTHER" id="PTHR34761:SF1">
    <property type="entry name" value="NUCLEOLUS AND NEURAL PROGENITOR PROTEIN"/>
    <property type="match status" value="1"/>
</dbReference>
<accession>A0A2L2Y6S3</accession>